<sequence>MTSPNLSNPNQRPDAVNAGDGISAAAAQSRAQFLQGRMNGVGGPLGPVVAWMLDGVAGPIIDAAEESVVEGTESITFDNIAERVFEEIVDIRSQVTGPLKDLLDALLGDYTGGDSALLQIQSWAAGLGGLVGAVLGGLPDLWPVGSATDEIVNILWNPSFEGAVSVEGDGTWFWDEATGRTAAGAVYTDADGTDRTLLSERHEVRQGQKLRVGGHARWSGVTAGAGECFAVRIAAFDADEVLVSSTTLGSVSSPAASSGSSWVAMEGNWTVPAGVRYVRVQIVVTGAVTAGRVHFDDMLLAHVGRMPQRMVDGLEAALTALGDWLETLVDQLLGALGLPALGGLFDKISDLSDEIDAWRGDTEARAGQLADLIGDLLANPASRLGMIPQGKITGLADTLANLAANFGGLLEALTGDYTGSDTALAGIQSWAEQVGEDITEALDGIEGATTAAVNAVIEGMNNTGAYAAAIMAAISAAINQTIANIFGDGGTKWGQEVLVASGPVTTGPNDIPLGFGMPFSGKITDLSFYSSDHVSTGSGSKLTVEVRKNGSTIRTEDWTGGTNSKNVTGLNLSVAKYDRITFWVTTATSQAANMSVSVMGAYV</sequence>
<dbReference type="Gene3D" id="2.60.120.260">
    <property type="entry name" value="Galactose-binding domain-like"/>
    <property type="match status" value="1"/>
</dbReference>
<evidence type="ECO:0000313" key="2">
    <source>
        <dbReference type="Proteomes" id="UP000239814"/>
    </source>
</evidence>
<dbReference type="EMBL" id="CP027433">
    <property type="protein sequence ID" value="AVM01877.1"/>
    <property type="molecule type" value="Genomic_DNA"/>
</dbReference>
<dbReference type="AlphaFoldDB" id="A0A2S0KJM4"/>
<proteinExistence type="predicted"/>
<evidence type="ECO:0000313" key="1">
    <source>
        <dbReference type="EMBL" id="AVM01877.1"/>
    </source>
</evidence>
<dbReference type="Proteomes" id="UP000239814">
    <property type="component" value="Chromosome"/>
</dbReference>
<gene>
    <name evidence="1" type="ORF">C6V83_18030</name>
</gene>
<name>A0A2S0KJM4_9ACTN</name>
<dbReference type="OrthoDB" id="4381573at2"/>
<protein>
    <recommendedName>
        <fullName evidence="3">Minor tail protein</fullName>
    </recommendedName>
</protein>
<dbReference type="RefSeq" id="WP_105943580.1">
    <property type="nucleotide sequence ID" value="NZ_CP027433.1"/>
</dbReference>
<accession>A0A2S0KJM4</accession>
<dbReference type="KEGG" id="git:C6V83_18030"/>
<reference evidence="1 2" key="1">
    <citation type="submission" date="2018-03" db="EMBL/GenBank/DDBJ databases">
        <title>Characteristics and genome of n-alkane degrading marine bacteria Gordonia iterans isolated from crude oil contaminated in Tae-an, South Korea.</title>
        <authorList>
            <person name="Lee S.-S."/>
            <person name="Kim H."/>
        </authorList>
    </citation>
    <scope>NUCLEOTIDE SEQUENCE [LARGE SCALE GENOMIC DNA]</scope>
    <source>
        <strain evidence="1 2">Co17</strain>
    </source>
</reference>
<organism evidence="1 2">
    <name type="scientific">Gordonia iterans</name>
    <dbReference type="NCBI Taxonomy" id="1004901"/>
    <lineage>
        <taxon>Bacteria</taxon>
        <taxon>Bacillati</taxon>
        <taxon>Actinomycetota</taxon>
        <taxon>Actinomycetes</taxon>
        <taxon>Mycobacteriales</taxon>
        <taxon>Gordoniaceae</taxon>
        <taxon>Gordonia</taxon>
    </lineage>
</organism>
<keyword evidence="2" id="KW-1185">Reference proteome</keyword>
<evidence type="ECO:0008006" key="3">
    <source>
        <dbReference type="Google" id="ProtNLM"/>
    </source>
</evidence>